<feature type="domain" description="Hemerythrin-like" evidence="1">
    <location>
        <begin position="7"/>
        <end position="123"/>
    </location>
</feature>
<evidence type="ECO:0000313" key="2">
    <source>
        <dbReference type="EMBL" id="XBH21182.1"/>
    </source>
</evidence>
<sequence length="156" mass="17331">MTAQLLADALEAEHHEIDGGIEQFAAGLASGHSNPAPLKRAMAALRRHIYLEESFLFPPLKADLAMPIFVMEREHGQIWDDMDELDALLELEQPESATLQSTCRELLAKLERHNEKEEPIIYAHAANTLSPELAKPMAAFLETGMMPDGWRASKAS</sequence>
<organism evidence="2">
    <name type="scientific">Jonesiaceae bacterium BS-20</name>
    <dbReference type="NCBI Taxonomy" id="3120821"/>
    <lineage>
        <taxon>Bacteria</taxon>
        <taxon>Bacillati</taxon>
        <taxon>Actinomycetota</taxon>
        <taxon>Actinomycetes</taxon>
        <taxon>Micrococcales</taxon>
        <taxon>Jonesiaceae</taxon>
    </lineage>
</organism>
<proteinExistence type="predicted"/>
<dbReference type="Pfam" id="PF01814">
    <property type="entry name" value="Hemerythrin"/>
    <property type="match status" value="1"/>
</dbReference>
<dbReference type="InterPro" id="IPR012312">
    <property type="entry name" value="Hemerythrin-like"/>
</dbReference>
<protein>
    <submittedName>
        <fullName evidence="2">Hemerythrin domain-containing protein</fullName>
    </submittedName>
</protein>
<reference evidence="2" key="1">
    <citation type="submission" date="2024-02" db="EMBL/GenBank/DDBJ databases">
        <title>Tomenella chthoni gen. nov. sp. nov., a member of the family Jonesiaceae isolated from bat guano.</title>
        <authorList>
            <person name="Miller S.L."/>
            <person name="King J."/>
            <person name="Sankaranarayanan K."/>
            <person name="Lawson P.A."/>
        </authorList>
    </citation>
    <scope>NUCLEOTIDE SEQUENCE</scope>
    <source>
        <strain evidence="2">BS-20</strain>
    </source>
</reference>
<dbReference type="AlphaFoldDB" id="A0AAU7DW15"/>
<dbReference type="EMBL" id="CP146203">
    <property type="protein sequence ID" value="XBH21182.1"/>
    <property type="molecule type" value="Genomic_DNA"/>
</dbReference>
<evidence type="ECO:0000259" key="1">
    <source>
        <dbReference type="Pfam" id="PF01814"/>
    </source>
</evidence>
<accession>A0AAU7DW15</accession>
<name>A0AAU7DW15_9MICO</name>
<dbReference type="Gene3D" id="1.20.120.520">
    <property type="entry name" value="nmb1532 protein domain like"/>
    <property type="match status" value="1"/>
</dbReference>
<gene>
    <name evidence="2" type="ORF">V5R04_13320</name>
</gene>